<dbReference type="AlphaFoldDB" id="A0AAD9LVJ3"/>
<protein>
    <submittedName>
        <fullName evidence="1">Uncharacterized protein</fullName>
    </submittedName>
</protein>
<organism evidence="1 2">
    <name type="scientific">Colletotrichum zoysiae</name>
    <dbReference type="NCBI Taxonomy" id="1216348"/>
    <lineage>
        <taxon>Eukaryota</taxon>
        <taxon>Fungi</taxon>
        <taxon>Dikarya</taxon>
        <taxon>Ascomycota</taxon>
        <taxon>Pezizomycotina</taxon>
        <taxon>Sordariomycetes</taxon>
        <taxon>Hypocreomycetidae</taxon>
        <taxon>Glomerellales</taxon>
        <taxon>Glomerellaceae</taxon>
        <taxon>Colletotrichum</taxon>
        <taxon>Colletotrichum graminicola species complex</taxon>
    </lineage>
</organism>
<evidence type="ECO:0000313" key="2">
    <source>
        <dbReference type="Proteomes" id="UP001232148"/>
    </source>
</evidence>
<dbReference type="EMBL" id="MU842990">
    <property type="protein sequence ID" value="KAK2023681.1"/>
    <property type="molecule type" value="Genomic_DNA"/>
</dbReference>
<keyword evidence="2" id="KW-1185">Reference proteome</keyword>
<comment type="caution">
    <text evidence="1">The sequence shown here is derived from an EMBL/GenBank/DDBJ whole genome shotgun (WGS) entry which is preliminary data.</text>
</comment>
<name>A0AAD9LVJ3_9PEZI</name>
<proteinExistence type="predicted"/>
<accession>A0AAD9LVJ3</accession>
<evidence type="ECO:0000313" key="1">
    <source>
        <dbReference type="EMBL" id="KAK2023681.1"/>
    </source>
</evidence>
<sequence length="190" mass="21327">MMVYGRCLQRYHNLGLPGNYLCRHCFLLRGWAAEARMANHASSEVGEYVQPHRTPGVSSEPRAHRIQYRTASSSVSQHFFAPFRSEIRAGGYRSNPLPPPSTSCDRPEAGNPLDCIPRTTAATLELKRHVDGFPSQISTIRSILIGPSTGLGMPHYFQSVAFLPWSRQRMPHWPHAHTRTTYATVSFSAH</sequence>
<gene>
    <name evidence="1" type="ORF">LX32DRAFT_132028</name>
</gene>
<dbReference type="Proteomes" id="UP001232148">
    <property type="component" value="Unassembled WGS sequence"/>
</dbReference>
<reference evidence="1" key="1">
    <citation type="submission" date="2021-06" db="EMBL/GenBank/DDBJ databases">
        <title>Comparative genomics, transcriptomics and evolutionary studies reveal genomic signatures of adaptation to plant cell wall in hemibiotrophic fungi.</title>
        <authorList>
            <consortium name="DOE Joint Genome Institute"/>
            <person name="Baroncelli R."/>
            <person name="Diaz J.F."/>
            <person name="Benocci T."/>
            <person name="Peng M."/>
            <person name="Battaglia E."/>
            <person name="Haridas S."/>
            <person name="Andreopoulos W."/>
            <person name="Labutti K."/>
            <person name="Pangilinan J."/>
            <person name="Floch G.L."/>
            <person name="Makela M.R."/>
            <person name="Henrissat B."/>
            <person name="Grigoriev I.V."/>
            <person name="Crouch J.A."/>
            <person name="De Vries R.P."/>
            <person name="Sukno S.A."/>
            <person name="Thon M.R."/>
        </authorList>
    </citation>
    <scope>NUCLEOTIDE SEQUENCE</scope>
    <source>
        <strain evidence="1">MAFF235873</strain>
    </source>
</reference>